<comment type="caution">
    <text evidence="2">The sequence shown here is derived from an EMBL/GenBank/DDBJ whole genome shotgun (WGS) entry which is preliminary data.</text>
</comment>
<proteinExistence type="predicted"/>
<evidence type="ECO:0000313" key="2">
    <source>
        <dbReference type="EMBL" id="KAK6997279.1"/>
    </source>
</evidence>
<gene>
    <name evidence="2" type="ORF">R3P38DRAFT_3624578</name>
</gene>
<dbReference type="EMBL" id="JAWWNJ010000093">
    <property type="protein sequence ID" value="KAK6997279.1"/>
    <property type="molecule type" value="Genomic_DNA"/>
</dbReference>
<evidence type="ECO:0000256" key="1">
    <source>
        <dbReference type="SAM" id="MobiDB-lite"/>
    </source>
</evidence>
<feature type="region of interest" description="Disordered" evidence="1">
    <location>
        <begin position="1"/>
        <end position="29"/>
    </location>
</feature>
<feature type="region of interest" description="Disordered" evidence="1">
    <location>
        <begin position="62"/>
        <end position="111"/>
    </location>
</feature>
<accession>A0AAW0A1A5</accession>
<dbReference type="AlphaFoldDB" id="A0AAW0A1A5"/>
<dbReference type="Proteomes" id="UP001362999">
    <property type="component" value="Unassembled WGS sequence"/>
</dbReference>
<sequence>MKGVLRNGTTRTGEGTHQEVKQHYAQTNKRNTEAQISVRDEDQEVVARTRLLIDDFFKHASRAGEQSDATSGSENTKKEVDASQFKQGSARRIPNSRIPPGNGENQWIFGSPLQHGDSRSYEDLYGGNNPIEVFRCVYLEYQSKDDWTTAEDILRCNTNWYNSGPRYDCVLFNSDQPGIACARLRSLIRCKLPSSRVVDLAVVQNMKRSKWRPKTSWDGCVVLEEEANLTFLLMDYVIRGALLTPAEGPNSRNRFHYLVDAVDGDMFLRVLNAGGHVCN</sequence>
<protein>
    <submittedName>
        <fullName evidence="2">Uncharacterized protein</fullName>
    </submittedName>
</protein>
<keyword evidence="3" id="KW-1185">Reference proteome</keyword>
<organism evidence="2 3">
    <name type="scientific">Favolaschia claudopus</name>
    <dbReference type="NCBI Taxonomy" id="2862362"/>
    <lineage>
        <taxon>Eukaryota</taxon>
        <taxon>Fungi</taxon>
        <taxon>Dikarya</taxon>
        <taxon>Basidiomycota</taxon>
        <taxon>Agaricomycotina</taxon>
        <taxon>Agaricomycetes</taxon>
        <taxon>Agaricomycetidae</taxon>
        <taxon>Agaricales</taxon>
        <taxon>Marasmiineae</taxon>
        <taxon>Mycenaceae</taxon>
        <taxon>Favolaschia</taxon>
    </lineage>
</organism>
<reference evidence="2 3" key="1">
    <citation type="journal article" date="2024" name="J Genomics">
        <title>Draft genome sequencing and assembly of Favolaschia claudopus CIRM-BRFM 2984 isolated from oak limbs.</title>
        <authorList>
            <person name="Navarro D."/>
            <person name="Drula E."/>
            <person name="Chaduli D."/>
            <person name="Cazenave R."/>
            <person name="Ahrendt S."/>
            <person name="Wang J."/>
            <person name="Lipzen A."/>
            <person name="Daum C."/>
            <person name="Barry K."/>
            <person name="Grigoriev I.V."/>
            <person name="Favel A."/>
            <person name="Rosso M.N."/>
            <person name="Martin F."/>
        </authorList>
    </citation>
    <scope>NUCLEOTIDE SEQUENCE [LARGE SCALE GENOMIC DNA]</scope>
    <source>
        <strain evidence="2 3">CIRM-BRFM 2984</strain>
    </source>
</reference>
<name>A0AAW0A1A5_9AGAR</name>
<evidence type="ECO:0000313" key="3">
    <source>
        <dbReference type="Proteomes" id="UP001362999"/>
    </source>
</evidence>